<accession>A0A7R9J9M0</accession>
<organism evidence="2">
    <name type="scientific">Timema californicum</name>
    <name type="common">California timema</name>
    <name type="synonym">Walking stick</name>
    <dbReference type="NCBI Taxonomy" id="61474"/>
    <lineage>
        <taxon>Eukaryota</taxon>
        <taxon>Metazoa</taxon>
        <taxon>Ecdysozoa</taxon>
        <taxon>Arthropoda</taxon>
        <taxon>Hexapoda</taxon>
        <taxon>Insecta</taxon>
        <taxon>Pterygota</taxon>
        <taxon>Neoptera</taxon>
        <taxon>Polyneoptera</taxon>
        <taxon>Phasmatodea</taxon>
        <taxon>Timematodea</taxon>
        <taxon>Timematoidea</taxon>
        <taxon>Timematidae</taxon>
        <taxon>Timema</taxon>
    </lineage>
</organism>
<proteinExistence type="predicted"/>
<keyword evidence="1" id="KW-0732">Signal</keyword>
<feature type="signal peptide" evidence="1">
    <location>
        <begin position="1"/>
        <end position="22"/>
    </location>
</feature>
<feature type="chain" id="PRO_5031077647" evidence="1">
    <location>
        <begin position="23"/>
        <end position="307"/>
    </location>
</feature>
<protein>
    <submittedName>
        <fullName evidence="2">(California timema) hypothetical protein</fullName>
    </submittedName>
</protein>
<reference evidence="2" key="1">
    <citation type="submission" date="2020-11" db="EMBL/GenBank/DDBJ databases">
        <authorList>
            <person name="Tran Van P."/>
        </authorList>
    </citation>
    <scope>NUCLEOTIDE SEQUENCE</scope>
</reference>
<evidence type="ECO:0000313" key="2">
    <source>
        <dbReference type="EMBL" id="CAD7574510.1"/>
    </source>
</evidence>
<dbReference type="AlphaFoldDB" id="A0A7R9J9M0"/>
<evidence type="ECO:0000256" key="1">
    <source>
        <dbReference type="SAM" id="SignalP"/>
    </source>
</evidence>
<name>A0A7R9J9M0_TIMCA</name>
<sequence length="307" mass="33770">MALATNMPVWILLAVVLATVLASSDKKDDKISAESSSLAKFVLTLSKPGAFKKTHPVFGDDIMQNVTSCPPGEDGLECRRAEARRRADDCPAGKTTLNIPTQYYSPDLPVIGSLVQHENDALDHVAIEADLNRDVPAIGSIIYCVSSTLDHAAPDACPDDSNEIGMSKVELTGNIHILGWRESGKPLRKNHLIHPAGVPFSPSPANQKSFRLLKRVVLYFSIRELIISGEQAGSLKFFPFYSKEACTNPGEDCDMCRACDTHNSSRWPQCCQHNSMCCSQLAAACQHCDKHDLINFCNKHFKRCFHV</sequence>
<gene>
    <name evidence="2" type="ORF">TCMB3V08_LOCUS7121</name>
</gene>
<dbReference type="EMBL" id="OE182411">
    <property type="protein sequence ID" value="CAD7574510.1"/>
    <property type="molecule type" value="Genomic_DNA"/>
</dbReference>